<comment type="caution">
    <text evidence="2">The sequence shown here is derived from an EMBL/GenBank/DDBJ whole genome shotgun (WGS) entry which is preliminary data.</text>
</comment>
<dbReference type="SUPFAM" id="SSF51735">
    <property type="entry name" value="NAD(P)-binding Rossmann-fold domains"/>
    <property type="match status" value="1"/>
</dbReference>
<feature type="domain" description="Semialdehyde dehydrogenase NAD-binding" evidence="1">
    <location>
        <begin position="5"/>
        <end position="31"/>
    </location>
</feature>
<accession>A0ABT7MPH7</accession>
<reference evidence="2 3" key="1">
    <citation type="submission" date="2023-06" db="EMBL/GenBank/DDBJ databases">
        <title>Influencing factors and mechanism of Cr(VI) reduction by facultative anaerobic Exiguobacterium sp. PY14.</title>
        <authorList>
            <person name="Zou L."/>
        </authorList>
    </citation>
    <scope>NUCLEOTIDE SEQUENCE [LARGE SCALE GENOMIC DNA]</scope>
    <source>
        <strain evidence="2 3">PY14</strain>
    </source>
</reference>
<dbReference type="Gene3D" id="3.40.50.720">
    <property type="entry name" value="NAD(P)-binding Rossmann-like Domain"/>
    <property type="match status" value="1"/>
</dbReference>
<dbReference type="EMBL" id="JASWER010000005">
    <property type="protein sequence ID" value="MDL5377113.1"/>
    <property type="molecule type" value="Genomic_DNA"/>
</dbReference>
<evidence type="ECO:0000313" key="2">
    <source>
        <dbReference type="EMBL" id="MDL5377113.1"/>
    </source>
</evidence>
<gene>
    <name evidence="2" type="ORF">QR695_08815</name>
</gene>
<organism evidence="2 3">
    <name type="scientific">Exiguobacterium mexicanum</name>
    <dbReference type="NCBI Taxonomy" id="340146"/>
    <lineage>
        <taxon>Bacteria</taxon>
        <taxon>Bacillati</taxon>
        <taxon>Bacillota</taxon>
        <taxon>Bacilli</taxon>
        <taxon>Bacillales</taxon>
        <taxon>Bacillales Family XII. Incertae Sedis</taxon>
        <taxon>Exiguobacterium</taxon>
    </lineage>
</organism>
<evidence type="ECO:0000259" key="1">
    <source>
        <dbReference type="Pfam" id="PF01118"/>
    </source>
</evidence>
<feature type="non-terminal residue" evidence="2">
    <location>
        <position position="32"/>
    </location>
</feature>
<proteinExistence type="predicted"/>
<name>A0ABT7MPH7_9BACL</name>
<dbReference type="RefSeq" id="WP_286038399.1">
    <property type="nucleotide sequence ID" value="NZ_JASWER010000005.1"/>
</dbReference>
<dbReference type="Proteomes" id="UP001230807">
    <property type="component" value="Unassembled WGS sequence"/>
</dbReference>
<protein>
    <recommendedName>
        <fullName evidence="1">Semialdehyde dehydrogenase NAD-binding domain-containing protein</fullName>
    </recommendedName>
</protein>
<sequence>MITCGIVGVTGYAGMELLKLIGKHPEFTLVRA</sequence>
<dbReference type="InterPro" id="IPR000534">
    <property type="entry name" value="Semialdehyde_DH_NAD-bd"/>
</dbReference>
<evidence type="ECO:0000313" key="3">
    <source>
        <dbReference type="Proteomes" id="UP001230807"/>
    </source>
</evidence>
<keyword evidence="3" id="KW-1185">Reference proteome</keyword>
<dbReference type="Pfam" id="PF01118">
    <property type="entry name" value="Semialdhyde_dh"/>
    <property type="match status" value="1"/>
</dbReference>
<dbReference type="InterPro" id="IPR036291">
    <property type="entry name" value="NAD(P)-bd_dom_sf"/>
</dbReference>